<comment type="caution">
    <text evidence="3">The sequence shown here is derived from an EMBL/GenBank/DDBJ whole genome shotgun (WGS) entry which is preliminary data.</text>
</comment>
<organism evidence="3 4">
    <name type="scientific">Batrachochytrium salamandrivorans</name>
    <dbReference type="NCBI Taxonomy" id="1357716"/>
    <lineage>
        <taxon>Eukaryota</taxon>
        <taxon>Fungi</taxon>
        <taxon>Fungi incertae sedis</taxon>
        <taxon>Chytridiomycota</taxon>
        <taxon>Chytridiomycota incertae sedis</taxon>
        <taxon>Chytridiomycetes</taxon>
        <taxon>Rhizophydiales</taxon>
        <taxon>Rhizophydiales incertae sedis</taxon>
        <taxon>Batrachochytrium</taxon>
    </lineage>
</organism>
<evidence type="ECO:0000256" key="1">
    <source>
        <dbReference type="SAM" id="MobiDB-lite"/>
    </source>
</evidence>
<evidence type="ECO:0000313" key="3">
    <source>
        <dbReference type="EMBL" id="KAH6596475.1"/>
    </source>
</evidence>
<dbReference type="PROSITE" id="PS00889">
    <property type="entry name" value="CNMP_BINDING_2"/>
    <property type="match status" value="1"/>
</dbReference>
<keyword evidence="4" id="KW-1185">Reference proteome</keyword>
<dbReference type="PROSITE" id="PS50042">
    <property type="entry name" value="CNMP_BINDING_3"/>
    <property type="match status" value="1"/>
</dbReference>
<dbReference type="InterPro" id="IPR018490">
    <property type="entry name" value="cNMP-bd_dom_sf"/>
</dbReference>
<dbReference type="InterPro" id="IPR032675">
    <property type="entry name" value="LRR_dom_sf"/>
</dbReference>
<gene>
    <name evidence="3" type="ORF">BASA50_005179</name>
</gene>
<feature type="region of interest" description="Disordered" evidence="1">
    <location>
        <begin position="226"/>
        <end position="263"/>
    </location>
</feature>
<protein>
    <recommendedName>
        <fullName evidence="2">Cyclic nucleotide-binding domain-containing protein</fullName>
    </recommendedName>
</protein>
<dbReference type="InterPro" id="IPR018488">
    <property type="entry name" value="cNMP-bd_CS"/>
</dbReference>
<dbReference type="SMART" id="SM00367">
    <property type="entry name" value="LRR_CC"/>
    <property type="match status" value="9"/>
</dbReference>
<dbReference type="Gene3D" id="3.80.10.10">
    <property type="entry name" value="Ribonuclease Inhibitor"/>
    <property type="match status" value="2"/>
</dbReference>
<dbReference type="EMBL" id="JAFCIX010000227">
    <property type="protein sequence ID" value="KAH6596475.1"/>
    <property type="molecule type" value="Genomic_DNA"/>
</dbReference>
<dbReference type="PROSITE" id="PS00888">
    <property type="entry name" value="CNMP_BINDING_1"/>
    <property type="match status" value="1"/>
</dbReference>
<dbReference type="InterPro" id="IPR057207">
    <property type="entry name" value="FBXL15_LRR"/>
</dbReference>
<dbReference type="Pfam" id="PF25372">
    <property type="entry name" value="DUF7885"/>
    <property type="match status" value="2"/>
</dbReference>
<dbReference type="SUPFAM" id="SSF51206">
    <property type="entry name" value="cAMP-binding domain-like"/>
    <property type="match status" value="1"/>
</dbReference>
<feature type="compositionally biased region" description="Basic and acidic residues" evidence="1">
    <location>
        <begin position="228"/>
        <end position="244"/>
    </location>
</feature>
<dbReference type="Pfam" id="PF00027">
    <property type="entry name" value="cNMP_binding"/>
    <property type="match status" value="1"/>
</dbReference>
<evidence type="ECO:0000259" key="2">
    <source>
        <dbReference type="PROSITE" id="PS50042"/>
    </source>
</evidence>
<accession>A0ABQ8FDN5</accession>
<name>A0ABQ8FDN5_9FUNG</name>
<dbReference type="PANTHER" id="PTHR13318:SF95">
    <property type="entry name" value="F-BOX PROTEIN YLR352W"/>
    <property type="match status" value="1"/>
</dbReference>
<dbReference type="CDD" id="cd00038">
    <property type="entry name" value="CAP_ED"/>
    <property type="match status" value="1"/>
</dbReference>
<feature type="domain" description="Cyclic nucleotide-binding" evidence="2">
    <location>
        <begin position="62"/>
        <end position="170"/>
    </location>
</feature>
<dbReference type="PANTHER" id="PTHR13318">
    <property type="entry name" value="PARTNER OF PAIRED, ISOFORM B-RELATED"/>
    <property type="match status" value="1"/>
</dbReference>
<dbReference type="InterPro" id="IPR006553">
    <property type="entry name" value="Leu-rich_rpt_Cys-con_subtyp"/>
</dbReference>
<dbReference type="InterPro" id="IPR000595">
    <property type="entry name" value="cNMP-bd_dom"/>
</dbReference>
<dbReference type="InterPro" id="IPR014710">
    <property type="entry name" value="RmlC-like_jellyroll"/>
</dbReference>
<reference evidence="3 4" key="1">
    <citation type="submission" date="2021-02" db="EMBL/GenBank/DDBJ databases">
        <title>Variation within the Batrachochytrium salamandrivorans European outbreak.</title>
        <authorList>
            <person name="Kelly M."/>
            <person name="Pasmans F."/>
            <person name="Shea T.P."/>
            <person name="Munoz J.F."/>
            <person name="Carranza S."/>
            <person name="Cuomo C.A."/>
            <person name="Martel A."/>
        </authorList>
    </citation>
    <scope>NUCLEOTIDE SEQUENCE [LARGE SCALE GENOMIC DNA]</scope>
    <source>
        <strain evidence="3 4">AMFP18/2</strain>
    </source>
</reference>
<sequence length="854" mass="94759">MATPRVLTDTHALPQATVASSASLHDLSSPTIGSVPLIPGELYTLLTKLPFFAGVAETDSFLHEICKTMYVRKHSPGDIVIRQGDVARAMFFILKGSLKVVSEDGEIDFGELTQGTIFGEIGILFDIKRTATVVAKTYCTLVTLLSDVVHKKLAFYPEIERVMKSAAQDRLALMSQELQRAGRQPPPELREKFLAELKDPLLVPEMHAASRRQSIRVDMTDLITHGMSEYEPRSRERTSERSSMDLDPGSSFGSAPDVNFEAPSPAISQVDTSALQFLELQSPEPEEQVSDIQAQSTQAMLASRFDSRRRASVAVWSDDKLMKFAQNAVNHAAAKESKMQISTAAKSECSLDSDASEVAPLSSSTYLLDSSVFFGLTPYILAHVFRFLSFRQLMRLRRLNSSIANLLLERPHSLVSFVDLSHWHKMIDNKVIGDIMCFCGPNITMLSLRNCWQITDQGLARIAQYATNLHTLSLSTVWDITETGLNSIAEHCKQLRAIDLSNCRKLNDAGVQNLLDKCKHLDTIGLSYCKSISDSIMDRSIWSCMRRINFRRCTGLFDAGFLKWRDCYLKPQLPLAPSRGVQPLGWSHPVINDVISENESELTDVRHGEQSLDANSMMDTDAPQSEIDTNHTQTTDAMDVTADGDHEPMAPGSHLPQDQPMHMSTYTEVPESLSNPIRLAFMLEELNLSDCSFLTDQTIAVLSACCPRLERLCLSFCCSLTEKYAEILAKGCWDIHTLDVSYCGGAVTDASLSTLAHSLSYLEQLSIRGCVQVTDAGVDALLHESTRLAALNLSQCKSISQEAIHRASQVCELMTQQSFFEEIVFMPYVVANRRVRAATAPISHVYPKASHDLK</sequence>
<dbReference type="SMART" id="SM00100">
    <property type="entry name" value="cNMP"/>
    <property type="match status" value="1"/>
</dbReference>
<dbReference type="Gene3D" id="2.60.120.10">
    <property type="entry name" value="Jelly Rolls"/>
    <property type="match status" value="1"/>
</dbReference>
<dbReference type="SUPFAM" id="SSF52047">
    <property type="entry name" value="RNI-like"/>
    <property type="match status" value="1"/>
</dbReference>
<dbReference type="Proteomes" id="UP001648503">
    <property type="component" value="Unassembled WGS sequence"/>
</dbReference>
<evidence type="ECO:0000313" key="4">
    <source>
        <dbReference type="Proteomes" id="UP001648503"/>
    </source>
</evidence>
<proteinExistence type="predicted"/>